<dbReference type="RefSeq" id="WP_168451985.1">
    <property type="nucleotide sequence ID" value="NZ_JAAWWK010000008.1"/>
</dbReference>
<reference evidence="2 3" key="1">
    <citation type="submission" date="2020-04" db="EMBL/GenBank/DDBJ databases">
        <authorList>
            <person name="Yoon J."/>
        </authorList>
    </citation>
    <scope>NUCLEOTIDE SEQUENCE [LARGE SCALE GENOMIC DNA]</scope>
    <source>
        <strain evidence="2 3">KMU-166</strain>
    </source>
</reference>
<dbReference type="EMBL" id="JAAWWK010000008">
    <property type="protein sequence ID" value="NKI19471.1"/>
    <property type="molecule type" value="Genomic_DNA"/>
</dbReference>
<gene>
    <name evidence="2" type="ORF">HCU74_18850</name>
</gene>
<dbReference type="InterPro" id="IPR012675">
    <property type="entry name" value="Beta-grasp_dom_sf"/>
</dbReference>
<organism evidence="2 3">
    <name type="scientific">Spongiibacter thalassae</name>
    <dbReference type="NCBI Taxonomy" id="2721624"/>
    <lineage>
        <taxon>Bacteria</taxon>
        <taxon>Pseudomonadati</taxon>
        <taxon>Pseudomonadota</taxon>
        <taxon>Gammaproteobacteria</taxon>
        <taxon>Cellvibrionales</taxon>
        <taxon>Spongiibacteraceae</taxon>
        <taxon>Spongiibacter</taxon>
    </lineage>
</organism>
<accession>A0ABX1GKM9</accession>
<dbReference type="Proteomes" id="UP000765845">
    <property type="component" value="Unassembled WGS sequence"/>
</dbReference>
<evidence type="ECO:0000313" key="2">
    <source>
        <dbReference type="EMBL" id="NKI19471.1"/>
    </source>
</evidence>
<dbReference type="InterPro" id="IPR001041">
    <property type="entry name" value="2Fe-2S_ferredoxin-type"/>
</dbReference>
<name>A0ABX1GKM9_9GAMM</name>
<keyword evidence="3" id="KW-1185">Reference proteome</keyword>
<evidence type="ECO:0000259" key="1">
    <source>
        <dbReference type="PROSITE" id="PS51085"/>
    </source>
</evidence>
<sequence length="233" mass="25535">MSNAMPADRKYFPRLLNAVVNPDQFDFWARQFGSVAAWQRCFARVAAVKKEEGGVVVTLRPNRHFREFGDTGRCAVSVEIDGRKRSEAYAAEIKPDRRELDIRVVANTNNAVSRYLRNTLKVGDVVELSEGAATASELCHGEQENAADDTAVVILRASDRRVRIPRNISILEALEAEGITPKFGCRRGVCNRCSCIRLGGTTADIASGSESDVSGQPVRICVSHAVGDIELDL</sequence>
<evidence type="ECO:0000313" key="3">
    <source>
        <dbReference type="Proteomes" id="UP000765845"/>
    </source>
</evidence>
<dbReference type="SUPFAM" id="SSF54292">
    <property type="entry name" value="2Fe-2S ferredoxin-like"/>
    <property type="match status" value="1"/>
</dbReference>
<protein>
    <submittedName>
        <fullName evidence="2">Iron-sulfur cluster-binding domain-containing protein</fullName>
    </submittedName>
</protein>
<dbReference type="PROSITE" id="PS51085">
    <property type="entry name" value="2FE2S_FER_2"/>
    <property type="match status" value="1"/>
</dbReference>
<feature type="domain" description="2Fe-2S ferredoxin-type" evidence="1">
    <location>
        <begin position="151"/>
        <end position="233"/>
    </location>
</feature>
<dbReference type="InterPro" id="IPR036010">
    <property type="entry name" value="2Fe-2S_ferredoxin-like_sf"/>
</dbReference>
<proteinExistence type="predicted"/>
<dbReference type="Gene3D" id="3.10.20.30">
    <property type="match status" value="1"/>
</dbReference>
<comment type="caution">
    <text evidence="2">The sequence shown here is derived from an EMBL/GenBank/DDBJ whole genome shotgun (WGS) entry which is preliminary data.</text>
</comment>
<dbReference type="Pfam" id="PF00111">
    <property type="entry name" value="Fer2"/>
    <property type="match status" value="1"/>
</dbReference>
<dbReference type="CDD" id="cd00207">
    <property type="entry name" value="fer2"/>
    <property type="match status" value="1"/>
</dbReference>